<gene>
    <name evidence="2" type="ORF">E3U44_07475</name>
</gene>
<reference evidence="2 3" key="1">
    <citation type="submission" date="2019-03" db="EMBL/GenBank/DDBJ databases">
        <title>The genome sequence of Nitrosococcus wardiae strain D1FHST reveals the archetypal metabolic capacity of ammonia-oxidizing Gammaproteobacteria.</title>
        <authorList>
            <person name="Wang L."/>
            <person name="Lim C.K."/>
            <person name="Hanson T.E."/>
            <person name="Dang H."/>
            <person name="Klotz M.G."/>
        </authorList>
    </citation>
    <scope>NUCLEOTIDE SEQUENCE [LARGE SCALE GENOMIC DNA]</scope>
    <source>
        <strain evidence="2 3">D1FHS</strain>
    </source>
</reference>
<organism evidence="2 3">
    <name type="scientific">Nitrosococcus wardiae</name>
    <dbReference type="NCBI Taxonomy" id="1814290"/>
    <lineage>
        <taxon>Bacteria</taxon>
        <taxon>Pseudomonadati</taxon>
        <taxon>Pseudomonadota</taxon>
        <taxon>Gammaproteobacteria</taxon>
        <taxon>Chromatiales</taxon>
        <taxon>Chromatiaceae</taxon>
        <taxon>Nitrosococcus</taxon>
    </lineage>
</organism>
<sequence length="183" mass="20559">MYILLKMTKNQLSLSKTTVKSYPHDDPASSHPQSGNLVPSILIPLQDQTLLLPRTTIAEVIPFIAPDPLQDAPQWLYGTLRWREQLLLLISFEALQRKPAPPLSKQTRIVVFNSVTRLSKRKFYALIIQGIPQLILARADNLSAFPKPPNSPLLHCCAEINQCPVVIPNLGYLEEMLQRCVTG</sequence>
<name>A0A4P7BWC5_9GAMM</name>
<dbReference type="OrthoDB" id="5765252at2"/>
<proteinExistence type="predicted"/>
<evidence type="ECO:0000259" key="1">
    <source>
        <dbReference type="SMART" id="SM00260"/>
    </source>
</evidence>
<dbReference type="SMART" id="SM00260">
    <property type="entry name" value="CheW"/>
    <property type="match status" value="1"/>
</dbReference>
<evidence type="ECO:0000313" key="2">
    <source>
        <dbReference type="EMBL" id="QBQ54368.1"/>
    </source>
</evidence>
<accession>A0A4P7BWC5</accession>
<dbReference type="InterPro" id="IPR036061">
    <property type="entry name" value="CheW-like_dom_sf"/>
</dbReference>
<dbReference type="AlphaFoldDB" id="A0A4P7BWC5"/>
<keyword evidence="3" id="KW-1185">Reference proteome</keyword>
<dbReference type="Proteomes" id="UP000294325">
    <property type="component" value="Chromosome"/>
</dbReference>
<feature type="domain" description="CheW-like" evidence="1">
    <location>
        <begin position="27"/>
        <end position="174"/>
    </location>
</feature>
<dbReference type="Gene3D" id="2.40.50.180">
    <property type="entry name" value="CheA-289, Domain 4"/>
    <property type="match status" value="1"/>
</dbReference>
<dbReference type="EMBL" id="CP038033">
    <property type="protein sequence ID" value="QBQ54368.1"/>
    <property type="molecule type" value="Genomic_DNA"/>
</dbReference>
<dbReference type="Pfam" id="PF01584">
    <property type="entry name" value="CheW"/>
    <property type="match status" value="1"/>
</dbReference>
<dbReference type="GO" id="GO:0006935">
    <property type="term" value="P:chemotaxis"/>
    <property type="evidence" value="ECO:0007669"/>
    <property type="project" value="InterPro"/>
</dbReference>
<dbReference type="SUPFAM" id="SSF50341">
    <property type="entry name" value="CheW-like"/>
    <property type="match status" value="1"/>
</dbReference>
<dbReference type="GO" id="GO:0007165">
    <property type="term" value="P:signal transduction"/>
    <property type="evidence" value="ECO:0007669"/>
    <property type="project" value="InterPro"/>
</dbReference>
<evidence type="ECO:0000313" key="3">
    <source>
        <dbReference type="Proteomes" id="UP000294325"/>
    </source>
</evidence>
<dbReference type="InterPro" id="IPR002545">
    <property type="entry name" value="CheW-lke_dom"/>
</dbReference>
<protein>
    <submittedName>
        <fullName evidence="2">Chemotaxis protein CheW</fullName>
    </submittedName>
</protein>
<dbReference type="KEGG" id="nwr:E3U44_07475"/>